<accession>A0ABZ3IYC6</accession>
<feature type="transmembrane region" description="Helical" evidence="1">
    <location>
        <begin position="6"/>
        <end position="27"/>
    </location>
</feature>
<evidence type="ECO:0008006" key="4">
    <source>
        <dbReference type="Google" id="ProtNLM"/>
    </source>
</evidence>
<feature type="transmembrane region" description="Helical" evidence="1">
    <location>
        <begin position="137"/>
        <end position="160"/>
    </location>
</feature>
<keyword evidence="1" id="KW-1133">Transmembrane helix</keyword>
<gene>
    <name evidence="2" type="ORF">SPACI_008580</name>
</gene>
<feature type="transmembrane region" description="Helical" evidence="1">
    <location>
        <begin position="102"/>
        <end position="125"/>
    </location>
</feature>
<feature type="transmembrane region" description="Helical" evidence="1">
    <location>
        <begin position="39"/>
        <end position="63"/>
    </location>
</feature>
<dbReference type="Pfam" id="PF12822">
    <property type="entry name" value="ECF_trnsprt"/>
    <property type="match status" value="1"/>
</dbReference>
<dbReference type="Gene3D" id="1.10.1760.20">
    <property type="match status" value="1"/>
</dbReference>
<proteinExistence type="predicted"/>
<keyword evidence="3" id="KW-1185">Reference proteome</keyword>
<keyword evidence="1" id="KW-0812">Transmembrane</keyword>
<dbReference type="RefSeq" id="WP_093795111.1">
    <property type="nucleotide sequence ID" value="NZ_CP155571.1"/>
</dbReference>
<name>A0ABZ3IYC6_SPOA4</name>
<dbReference type="Proteomes" id="UP000216052">
    <property type="component" value="Chromosome"/>
</dbReference>
<evidence type="ECO:0000313" key="2">
    <source>
        <dbReference type="EMBL" id="XFO70858.1"/>
    </source>
</evidence>
<keyword evidence="1" id="KW-0472">Membrane</keyword>
<feature type="transmembrane region" description="Helical" evidence="1">
    <location>
        <begin position="75"/>
        <end position="95"/>
    </location>
</feature>
<organism evidence="2 3">
    <name type="scientific">Sporomusa acidovorans (strain ATCC 49682 / DSM 3132 / Mol)</name>
    <dbReference type="NCBI Taxonomy" id="1123286"/>
    <lineage>
        <taxon>Bacteria</taxon>
        <taxon>Bacillati</taxon>
        <taxon>Bacillota</taxon>
        <taxon>Negativicutes</taxon>
        <taxon>Selenomonadales</taxon>
        <taxon>Sporomusaceae</taxon>
        <taxon>Sporomusa</taxon>
    </lineage>
</organism>
<evidence type="ECO:0000313" key="3">
    <source>
        <dbReference type="Proteomes" id="UP000216052"/>
    </source>
</evidence>
<dbReference type="InterPro" id="IPR024529">
    <property type="entry name" value="ECF_trnsprt_substrate-spec"/>
</dbReference>
<sequence>MNSTRKLIYGAMFIALGVTLPLAFHFFGGAGSVFLPMHIPVLMAGMMIGVKGGLAVGLLTPVISSFATGMPPVMPFLPIITAELGVYGAVAGYLYRQCKLPLLWSLIGAMLAGRLAAMLVVAGMVTVLSVTLQPLTYMIAAVSTGLPGIIIQLLFVPLLVKRLETASGTCRQVNVHGE</sequence>
<dbReference type="EMBL" id="CP155571">
    <property type="protein sequence ID" value="XFO70858.1"/>
    <property type="molecule type" value="Genomic_DNA"/>
</dbReference>
<reference evidence="2" key="1">
    <citation type="submission" date="2024-05" db="EMBL/GenBank/DDBJ databases">
        <title>Isolation and characterization of Sporomusa carbonis sp. nov., a carboxydotrophic hydrogenogen in the genus of Sporomusa isolated from a charcoal burning pile.</title>
        <authorList>
            <person name="Boeer T."/>
            <person name="Rosenbaum F."/>
            <person name="Eysell L."/>
            <person name="Mueller V."/>
            <person name="Daniel R."/>
            <person name="Poehlein A."/>
        </authorList>
    </citation>
    <scope>NUCLEOTIDE SEQUENCE [LARGE SCALE GENOMIC DNA]</scope>
    <source>
        <strain evidence="2">DSM 3132</strain>
    </source>
</reference>
<evidence type="ECO:0000256" key="1">
    <source>
        <dbReference type="SAM" id="Phobius"/>
    </source>
</evidence>
<protein>
    <recommendedName>
        <fullName evidence="4">ECF transporter S component</fullName>
    </recommendedName>
</protein>